<keyword evidence="4" id="KW-1003">Cell membrane</keyword>
<dbReference type="InterPro" id="IPR031967">
    <property type="entry name" value="PhoR_single_Cache-like_dom"/>
</dbReference>
<dbReference type="SMART" id="SM00387">
    <property type="entry name" value="HATPase_c"/>
    <property type="match status" value="1"/>
</dbReference>
<dbReference type="SMART" id="SM00388">
    <property type="entry name" value="HisKA"/>
    <property type="match status" value="1"/>
</dbReference>
<protein>
    <recommendedName>
        <fullName evidence="3">histidine kinase</fullName>
        <ecNumber evidence="3">2.7.13.3</ecNumber>
    </recommendedName>
</protein>
<keyword evidence="17" id="KW-1185">Reference proteome</keyword>
<dbReference type="InterPro" id="IPR000014">
    <property type="entry name" value="PAS"/>
</dbReference>
<dbReference type="Pfam" id="PF00989">
    <property type="entry name" value="PAS"/>
    <property type="match status" value="1"/>
</dbReference>
<evidence type="ECO:0000256" key="4">
    <source>
        <dbReference type="ARBA" id="ARBA00022475"/>
    </source>
</evidence>
<dbReference type="HOGENOM" id="CLU_000445_89_2_9"/>
<dbReference type="SMART" id="SM00091">
    <property type="entry name" value="PAS"/>
    <property type="match status" value="1"/>
</dbReference>
<evidence type="ECO:0000313" key="16">
    <source>
        <dbReference type="EMBL" id="ABW18937.1"/>
    </source>
</evidence>
<dbReference type="CDD" id="cd06225">
    <property type="entry name" value="HAMP"/>
    <property type="match status" value="1"/>
</dbReference>
<dbReference type="InterPro" id="IPR035965">
    <property type="entry name" value="PAS-like_dom_sf"/>
</dbReference>
<name>A8MH50_ALKOO</name>
<dbReference type="PANTHER" id="PTHR45453">
    <property type="entry name" value="PHOSPHATE REGULON SENSOR PROTEIN PHOR"/>
    <property type="match status" value="1"/>
</dbReference>
<dbReference type="PROSITE" id="PS50109">
    <property type="entry name" value="HIS_KIN"/>
    <property type="match status" value="1"/>
</dbReference>
<dbReference type="AlphaFoldDB" id="A8MH50"/>
<organism evidence="16 17">
    <name type="scientific">Alkaliphilus oremlandii (strain OhILAs)</name>
    <name type="common">Clostridium oremlandii (strain OhILAs)</name>
    <dbReference type="NCBI Taxonomy" id="350688"/>
    <lineage>
        <taxon>Bacteria</taxon>
        <taxon>Bacillati</taxon>
        <taxon>Bacillota</taxon>
        <taxon>Clostridia</taxon>
        <taxon>Peptostreptococcales</taxon>
        <taxon>Natronincolaceae</taxon>
        <taxon>Alkaliphilus</taxon>
    </lineage>
</organism>
<dbReference type="eggNOG" id="COG5002">
    <property type="taxonomic scope" value="Bacteria"/>
</dbReference>
<comment type="subcellular location">
    <subcellularLocation>
        <location evidence="2">Cell membrane</location>
    </subcellularLocation>
</comment>
<dbReference type="Gene3D" id="1.10.287.130">
    <property type="match status" value="1"/>
</dbReference>
<dbReference type="NCBIfam" id="TIGR00229">
    <property type="entry name" value="sensory_box"/>
    <property type="match status" value="1"/>
</dbReference>
<dbReference type="InterPro" id="IPR013767">
    <property type="entry name" value="PAS_fold"/>
</dbReference>
<dbReference type="SUPFAM" id="SSF158472">
    <property type="entry name" value="HAMP domain-like"/>
    <property type="match status" value="1"/>
</dbReference>
<accession>A8MH50</accession>
<dbReference type="PRINTS" id="PR00344">
    <property type="entry name" value="BCTRLSENSOR"/>
</dbReference>
<reference evidence="17" key="1">
    <citation type="submission" date="2007-10" db="EMBL/GenBank/DDBJ databases">
        <title>Complete genome of Alkaliphilus oremlandii OhILAs.</title>
        <authorList>
            <person name="Copeland A."/>
            <person name="Lucas S."/>
            <person name="Lapidus A."/>
            <person name="Barry K."/>
            <person name="Detter J.C."/>
            <person name="Glavina del Rio T."/>
            <person name="Hammon N."/>
            <person name="Israni S."/>
            <person name="Dalin E."/>
            <person name="Tice H."/>
            <person name="Pitluck S."/>
            <person name="Chain P."/>
            <person name="Malfatti S."/>
            <person name="Shin M."/>
            <person name="Vergez L."/>
            <person name="Schmutz J."/>
            <person name="Larimer F."/>
            <person name="Land M."/>
            <person name="Hauser L."/>
            <person name="Kyrpides N."/>
            <person name="Mikhailova N."/>
            <person name="Stolz J.F."/>
            <person name="Dawson A."/>
            <person name="Fisher E."/>
            <person name="Crable B."/>
            <person name="Perera E."/>
            <person name="Lisak J."/>
            <person name="Ranganathan M."/>
            <person name="Basu P."/>
            <person name="Richardson P."/>
        </authorList>
    </citation>
    <scope>NUCLEOTIDE SEQUENCE [LARGE SCALE GENOMIC DNA]</scope>
    <source>
        <strain evidence="17">OhILAs</strain>
    </source>
</reference>
<dbReference type="EC" id="2.7.13.3" evidence="3"/>
<evidence type="ECO:0000256" key="8">
    <source>
        <dbReference type="ARBA" id="ARBA00022777"/>
    </source>
</evidence>
<dbReference type="GO" id="GO:0004721">
    <property type="term" value="F:phosphoprotein phosphatase activity"/>
    <property type="evidence" value="ECO:0007669"/>
    <property type="project" value="TreeGrafter"/>
</dbReference>
<keyword evidence="5" id="KW-0597">Phosphoprotein</keyword>
<evidence type="ECO:0000256" key="5">
    <source>
        <dbReference type="ARBA" id="ARBA00022553"/>
    </source>
</evidence>
<feature type="domain" description="HAMP" evidence="15">
    <location>
        <begin position="186"/>
        <end position="238"/>
    </location>
</feature>
<evidence type="ECO:0000256" key="10">
    <source>
        <dbReference type="ARBA" id="ARBA00023012"/>
    </source>
</evidence>
<evidence type="ECO:0000256" key="7">
    <source>
        <dbReference type="ARBA" id="ARBA00022741"/>
    </source>
</evidence>
<feature type="transmembrane region" description="Helical" evidence="12">
    <location>
        <begin position="162"/>
        <end position="185"/>
    </location>
</feature>
<dbReference type="SUPFAM" id="SSF47384">
    <property type="entry name" value="Homodimeric domain of signal transducing histidine kinase"/>
    <property type="match status" value="1"/>
</dbReference>
<dbReference type="STRING" id="350688.Clos_1393"/>
<proteinExistence type="predicted"/>
<dbReference type="GO" id="GO:0000155">
    <property type="term" value="F:phosphorelay sensor kinase activity"/>
    <property type="evidence" value="ECO:0007669"/>
    <property type="project" value="InterPro"/>
</dbReference>
<evidence type="ECO:0000313" key="17">
    <source>
        <dbReference type="Proteomes" id="UP000000269"/>
    </source>
</evidence>
<keyword evidence="9" id="KW-0067">ATP-binding</keyword>
<keyword evidence="12" id="KW-1133">Transmembrane helix</keyword>
<dbReference type="CDD" id="cd00082">
    <property type="entry name" value="HisKA"/>
    <property type="match status" value="1"/>
</dbReference>
<keyword evidence="11 12" id="KW-0472">Membrane</keyword>
<feature type="domain" description="PAS" evidence="14">
    <location>
        <begin position="243"/>
        <end position="291"/>
    </location>
</feature>
<evidence type="ECO:0000256" key="9">
    <source>
        <dbReference type="ARBA" id="ARBA00022840"/>
    </source>
</evidence>
<dbReference type="Pfam" id="PF00672">
    <property type="entry name" value="HAMP"/>
    <property type="match status" value="1"/>
</dbReference>
<evidence type="ECO:0000256" key="2">
    <source>
        <dbReference type="ARBA" id="ARBA00004236"/>
    </source>
</evidence>
<dbReference type="KEGG" id="aoe:Clos_1393"/>
<evidence type="ECO:0000256" key="3">
    <source>
        <dbReference type="ARBA" id="ARBA00012438"/>
    </source>
</evidence>
<dbReference type="CDD" id="cd00130">
    <property type="entry name" value="PAS"/>
    <property type="match status" value="1"/>
</dbReference>
<evidence type="ECO:0000259" key="15">
    <source>
        <dbReference type="PROSITE" id="PS50885"/>
    </source>
</evidence>
<dbReference type="RefSeq" id="WP_012159249.1">
    <property type="nucleotide sequence ID" value="NC_009922.1"/>
</dbReference>
<evidence type="ECO:0000256" key="6">
    <source>
        <dbReference type="ARBA" id="ARBA00022679"/>
    </source>
</evidence>
<evidence type="ECO:0000256" key="11">
    <source>
        <dbReference type="ARBA" id="ARBA00023136"/>
    </source>
</evidence>
<evidence type="ECO:0000259" key="14">
    <source>
        <dbReference type="PROSITE" id="PS50112"/>
    </source>
</evidence>
<dbReference type="PROSITE" id="PS50112">
    <property type="entry name" value="PAS"/>
    <property type="match status" value="1"/>
</dbReference>
<keyword evidence="8 16" id="KW-0418">Kinase</keyword>
<dbReference type="Proteomes" id="UP000000269">
    <property type="component" value="Chromosome"/>
</dbReference>
<evidence type="ECO:0000256" key="1">
    <source>
        <dbReference type="ARBA" id="ARBA00000085"/>
    </source>
</evidence>
<keyword evidence="7" id="KW-0547">Nucleotide-binding</keyword>
<dbReference type="GO" id="GO:0016036">
    <property type="term" value="P:cellular response to phosphate starvation"/>
    <property type="evidence" value="ECO:0007669"/>
    <property type="project" value="TreeGrafter"/>
</dbReference>
<dbReference type="Pfam" id="PF00512">
    <property type="entry name" value="HisKA"/>
    <property type="match status" value="1"/>
</dbReference>
<dbReference type="InterPro" id="IPR003661">
    <property type="entry name" value="HisK_dim/P_dom"/>
</dbReference>
<dbReference type="InterPro" id="IPR004358">
    <property type="entry name" value="Sig_transdc_His_kin-like_C"/>
</dbReference>
<dbReference type="Gene3D" id="3.30.565.10">
    <property type="entry name" value="Histidine kinase-like ATPase, C-terminal domain"/>
    <property type="match status" value="1"/>
</dbReference>
<feature type="transmembrane region" description="Helical" evidence="12">
    <location>
        <begin position="6"/>
        <end position="29"/>
    </location>
</feature>
<feature type="domain" description="Histidine kinase" evidence="13">
    <location>
        <begin position="368"/>
        <end position="586"/>
    </location>
</feature>
<dbReference type="PROSITE" id="PS50885">
    <property type="entry name" value="HAMP"/>
    <property type="match status" value="1"/>
</dbReference>
<evidence type="ECO:0000259" key="13">
    <source>
        <dbReference type="PROSITE" id="PS50109"/>
    </source>
</evidence>
<dbReference type="Pfam" id="PF02518">
    <property type="entry name" value="HATPase_c"/>
    <property type="match status" value="1"/>
</dbReference>
<keyword evidence="6 16" id="KW-0808">Transferase</keyword>
<dbReference type="InterPro" id="IPR003594">
    <property type="entry name" value="HATPase_dom"/>
</dbReference>
<dbReference type="Gene3D" id="3.30.450.20">
    <property type="entry name" value="PAS domain"/>
    <property type="match status" value="1"/>
</dbReference>
<dbReference type="GO" id="GO:0006355">
    <property type="term" value="P:regulation of DNA-templated transcription"/>
    <property type="evidence" value="ECO:0007669"/>
    <property type="project" value="InterPro"/>
</dbReference>
<dbReference type="EMBL" id="CP000853">
    <property type="protein sequence ID" value="ABW18937.1"/>
    <property type="molecule type" value="Genomic_DNA"/>
</dbReference>
<keyword evidence="10" id="KW-0902">Two-component regulatory system</keyword>
<dbReference type="Gene3D" id="6.10.340.10">
    <property type="match status" value="1"/>
</dbReference>
<dbReference type="InterPro" id="IPR050351">
    <property type="entry name" value="BphY/WalK/GraS-like"/>
</dbReference>
<dbReference type="InterPro" id="IPR005467">
    <property type="entry name" value="His_kinase_dom"/>
</dbReference>
<dbReference type="InterPro" id="IPR036890">
    <property type="entry name" value="HATPase_C_sf"/>
</dbReference>
<dbReference type="Pfam" id="PF16736">
    <property type="entry name" value="sCache_like"/>
    <property type="match status" value="1"/>
</dbReference>
<sequence length="587" mass="66620">MQKRIFAVFTLILFVSTLLTGFLSLSLITDNYTRELEERLISNAQLIESILIEDGKIHNSLEIQRLSKELGEKIESRITIIDESGEVLGDTLGHDLPRENHKDRPEIVEGFSGRIGKTIRYSDTTHKEMLYVAVPVETEQGALFVIRLSIGLEKIKHMHHRLIYYIGFSILVSLFSALLLGYRFIGRLMDPIKQIIEASMKISSGNFERRVKIQSDDEIGELAVNFNHMADHLESTILQLSDSNTKFKALLTSMVNPIIAIDTNRHIILFNQSAEKLFKIDAKDALGRDVIQIIEENYLDRQLIKVFTTEEANFEISIKRPAKKILSINANPIHLEHDPTRIMGIVAIMEDVTEIRRLEKMRSDFVTNVSHELKTPLTSINGFVETLKSGAVEDRDVAMRFLDIIEIETDRLKRLINDILTLSEIESMETKFIVNEIFPSDTLMEVVDFIIPLADSKEIELFTDIDSALPSIYGNRDWFKQIVINLLDNSIKYTPIGGKVELTAYTKDNNIVLHVKDTGIGIPKKDLPRLFERFYRVDKARSRKVGGTGLGLAIVKYIVLSFNGKINVDSEEGNGTEFIVTIPITSS</sequence>
<dbReference type="SUPFAM" id="SSF55785">
    <property type="entry name" value="PYP-like sensor domain (PAS domain)"/>
    <property type="match status" value="1"/>
</dbReference>
<dbReference type="GO" id="GO:0005886">
    <property type="term" value="C:plasma membrane"/>
    <property type="evidence" value="ECO:0007669"/>
    <property type="project" value="UniProtKB-SubCell"/>
</dbReference>
<evidence type="ECO:0000256" key="12">
    <source>
        <dbReference type="SAM" id="Phobius"/>
    </source>
</evidence>
<dbReference type="SMART" id="SM00304">
    <property type="entry name" value="HAMP"/>
    <property type="match status" value="1"/>
</dbReference>
<dbReference type="OrthoDB" id="9813151at2"/>
<dbReference type="GO" id="GO:0005524">
    <property type="term" value="F:ATP binding"/>
    <property type="evidence" value="ECO:0007669"/>
    <property type="project" value="UniProtKB-KW"/>
</dbReference>
<comment type="catalytic activity">
    <reaction evidence="1">
        <text>ATP + protein L-histidine = ADP + protein N-phospho-L-histidine.</text>
        <dbReference type="EC" id="2.7.13.3"/>
    </reaction>
</comment>
<dbReference type="InterPro" id="IPR003660">
    <property type="entry name" value="HAMP_dom"/>
</dbReference>
<dbReference type="SUPFAM" id="SSF55874">
    <property type="entry name" value="ATPase domain of HSP90 chaperone/DNA topoisomerase II/histidine kinase"/>
    <property type="match status" value="1"/>
</dbReference>
<dbReference type="FunFam" id="3.30.565.10:FF:000023">
    <property type="entry name" value="PAS domain-containing sensor histidine kinase"/>
    <property type="match status" value="1"/>
</dbReference>
<dbReference type="InterPro" id="IPR036097">
    <property type="entry name" value="HisK_dim/P_sf"/>
</dbReference>
<dbReference type="FunFam" id="1.10.287.130:FF:000008">
    <property type="entry name" value="Two-component sensor histidine kinase"/>
    <property type="match status" value="1"/>
</dbReference>
<dbReference type="NCBIfam" id="NF046044">
    <property type="entry name" value="PnpS"/>
    <property type="match status" value="1"/>
</dbReference>
<keyword evidence="12" id="KW-0812">Transmembrane</keyword>
<dbReference type="PANTHER" id="PTHR45453:SF1">
    <property type="entry name" value="PHOSPHATE REGULON SENSOR PROTEIN PHOR"/>
    <property type="match status" value="1"/>
</dbReference>
<gene>
    <name evidence="16" type="ordered locus">Clos_1393</name>
</gene>
<dbReference type="CDD" id="cd00075">
    <property type="entry name" value="HATPase"/>
    <property type="match status" value="1"/>
</dbReference>